<dbReference type="EC" id="2.7.7.65" evidence="1"/>
<dbReference type="SUPFAM" id="SSF55073">
    <property type="entry name" value="Nucleotide cyclase"/>
    <property type="match status" value="1"/>
</dbReference>
<comment type="caution">
    <text evidence="4">The sequence shown here is derived from an EMBL/GenBank/DDBJ whole genome shotgun (WGS) entry which is preliminary data.</text>
</comment>
<dbReference type="RefSeq" id="WP_140231287.1">
    <property type="nucleotide sequence ID" value="NZ_BAAAEV010000001.1"/>
</dbReference>
<dbReference type="PROSITE" id="PS50887">
    <property type="entry name" value="GGDEF"/>
    <property type="match status" value="1"/>
</dbReference>
<dbReference type="InterPro" id="IPR043128">
    <property type="entry name" value="Rev_trsase/Diguanyl_cyclase"/>
</dbReference>
<evidence type="ECO:0000256" key="1">
    <source>
        <dbReference type="ARBA" id="ARBA00012528"/>
    </source>
</evidence>
<keyword evidence="2" id="KW-0175">Coiled coil</keyword>
<dbReference type="PANTHER" id="PTHR45138:SF24">
    <property type="entry name" value="DIGUANYLATE CYCLASE DGCC-RELATED"/>
    <property type="match status" value="1"/>
</dbReference>
<dbReference type="Pfam" id="PF00990">
    <property type="entry name" value="GGDEF"/>
    <property type="match status" value="1"/>
</dbReference>
<dbReference type="EMBL" id="JAASQP010000001">
    <property type="protein sequence ID" value="NIJ23659.1"/>
    <property type="molecule type" value="Genomic_DNA"/>
</dbReference>
<dbReference type="Gene3D" id="3.30.70.270">
    <property type="match status" value="1"/>
</dbReference>
<dbReference type="InterPro" id="IPR029787">
    <property type="entry name" value="Nucleotide_cyclase"/>
</dbReference>
<organism evidence="4 5">
    <name type="scientific">Sphingomonas japonica</name>
    <dbReference type="NCBI Taxonomy" id="511662"/>
    <lineage>
        <taxon>Bacteria</taxon>
        <taxon>Pseudomonadati</taxon>
        <taxon>Pseudomonadota</taxon>
        <taxon>Alphaproteobacteria</taxon>
        <taxon>Sphingomonadales</taxon>
        <taxon>Sphingomonadaceae</taxon>
        <taxon>Sphingomonas</taxon>
    </lineage>
</organism>
<reference evidence="4 5" key="1">
    <citation type="submission" date="2020-03" db="EMBL/GenBank/DDBJ databases">
        <title>Genomic Encyclopedia of Type Strains, Phase IV (KMG-IV): sequencing the most valuable type-strain genomes for metagenomic binning, comparative biology and taxonomic classification.</title>
        <authorList>
            <person name="Goeker M."/>
        </authorList>
    </citation>
    <scope>NUCLEOTIDE SEQUENCE [LARGE SCALE GENOMIC DNA]</scope>
    <source>
        <strain evidence="4 5">DSM 22753</strain>
    </source>
</reference>
<feature type="coiled-coil region" evidence="2">
    <location>
        <begin position="122"/>
        <end position="149"/>
    </location>
</feature>
<evidence type="ECO:0000259" key="3">
    <source>
        <dbReference type="PROSITE" id="PS50887"/>
    </source>
</evidence>
<gene>
    <name evidence="4" type="ORF">FHT01_001201</name>
</gene>
<evidence type="ECO:0000313" key="5">
    <source>
        <dbReference type="Proteomes" id="UP000788153"/>
    </source>
</evidence>
<dbReference type="SMART" id="SM00267">
    <property type="entry name" value="GGDEF"/>
    <property type="match status" value="1"/>
</dbReference>
<protein>
    <recommendedName>
        <fullName evidence="1">diguanylate cyclase</fullName>
        <ecNumber evidence="1">2.7.7.65</ecNumber>
    </recommendedName>
</protein>
<accession>A0ABX0U1S5</accession>
<dbReference type="PANTHER" id="PTHR45138">
    <property type="entry name" value="REGULATORY COMPONENTS OF SENSORY TRANSDUCTION SYSTEM"/>
    <property type="match status" value="1"/>
</dbReference>
<sequence>MMALFQQARAALDFLELHKLEPSADNYAFALDYVMNPGSEMAHEVNEKTYGGLRLASGAVHSLIERFLSERRGNVLDHRERTVARQAEELGTLTSDAHDLTEALGRDVGAIVQQPGAEIDRTKDLVARLSDAERDLAELRDELRMLRTAVGAPGQSTDVDRDELTQALNQRGAQRVFDALAEHGRPYVLMMFSLDDLAGINKRFGHDVGGNVINAFAATLRQVFAKEELIRWTGNEFIIVAADLATAAARLLVEDALTALSARRLKLRGNGAWIGTVTASAGVVVSQNETPTTALVRARANMLAAAAQGGNHAIG</sequence>
<evidence type="ECO:0000256" key="2">
    <source>
        <dbReference type="SAM" id="Coils"/>
    </source>
</evidence>
<proteinExistence type="predicted"/>
<name>A0ABX0U1S5_9SPHN</name>
<dbReference type="NCBIfam" id="TIGR00254">
    <property type="entry name" value="GGDEF"/>
    <property type="match status" value="1"/>
</dbReference>
<feature type="domain" description="GGDEF" evidence="3">
    <location>
        <begin position="185"/>
        <end position="315"/>
    </location>
</feature>
<evidence type="ECO:0000313" key="4">
    <source>
        <dbReference type="EMBL" id="NIJ23659.1"/>
    </source>
</evidence>
<dbReference type="Proteomes" id="UP000788153">
    <property type="component" value="Unassembled WGS sequence"/>
</dbReference>
<dbReference type="InterPro" id="IPR000160">
    <property type="entry name" value="GGDEF_dom"/>
</dbReference>
<dbReference type="InterPro" id="IPR050469">
    <property type="entry name" value="Diguanylate_Cyclase"/>
</dbReference>
<keyword evidence="5" id="KW-1185">Reference proteome</keyword>